<comment type="caution">
    <text evidence="3">The sequence shown here is derived from an EMBL/GenBank/DDBJ whole genome shotgun (WGS) entry which is preliminary data.</text>
</comment>
<evidence type="ECO:0000313" key="3">
    <source>
        <dbReference type="EMBL" id="MDH8678653.1"/>
    </source>
</evidence>
<dbReference type="InterPro" id="IPR027417">
    <property type="entry name" value="P-loop_NTPase"/>
</dbReference>
<dbReference type="Gene3D" id="3.40.50.300">
    <property type="entry name" value="P-loop containing nucleotide triphosphate hydrolases"/>
    <property type="match status" value="2"/>
</dbReference>
<keyword evidence="4" id="KW-1185">Reference proteome</keyword>
<dbReference type="EMBL" id="JARYZI010000006">
    <property type="protein sequence ID" value="MDH8678653.1"/>
    <property type="molecule type" value="Genomic_DNA"/>
</dbReference>
<dbReference type="RefSeq" id="WP_281094503.1">
    <property type="nucleotide sequence ID" value="NZ_JARYZI010000006.1"/>
</dbReference>
<protein>
    <submittedName>
        <fullName evidence="3">Type IV secretory system conjugative DNA transfer family protein</fullName>
    </submittedName>
</protein>
<dbReference type="SUPFAM" id="SSF52540">
    <property type="entry name" value="P-loop containing nucleoside triphosphate hydrolases"/>
    <property type="match status" value="1"/>
</dbReference>
<sequence>MNELTLGYNSDLIEYDVKKEVKWFIHQSPHVVIIGSTGSGKTYFSKYLLGKIAISLSDTELIICDFKGDDDFSFLTNCSSFYRFDDCSIGFDQFFTNFRKRQSGENKTRHHQILFFDEWASYCNSLDKKIVEEEKKKLATLLMLGRSFNVHVIISQQRADASYFSSARDNFNLVVGLGNLSEESKNMLFHEYKDIIKPDRKQGTGYIIQNGCNFEPIIVPTVNNFKKLNNCIRKLVDYNQ</sequence>
<name>A0ABT6NDZ5_9FIRM</name>
<dbReference type="PANTHER" id="PTHR30121">
    <property type="entry name" value="UNCHARACTERIZED PROTEIN YJGR-RELATED"/>
    <property type="match status" value="1"/>
</dbReference>
<evidence type="ECO:0000313" key="4">
    <source>
        <dbReference type="Proteomes" id="UP001158045"/>
    </source>
</evidence>
<dbReference type="InterPro" id="IPR002789">
    <property type="entry name" value="HerA_central"/>
</dbReference>
<keyword evidence="1" id="KW-0547">Nucleotide-binding</keyword>
<feature type="binding site" evidence="1">
    <location>
        <begin position="35"/>
        <end position="42"/>
    </location>
    <ligand>
        <name>ATP</name>
        <dbReference type="ChEBI" id="CHEBI:30616"/>
    </ligand>
</feature>
<dbReference type="Proteomes" id="UP001158045">
    <property type="component" value="Unassembled WGS sequence"/>
</dbReference>
<reference evidence="3 4" key="1">
    <citation type="submission" date="2023-04" db="EMBL/GenBank/DDBJ databases">
        <title>Fusibacter bizertensis strain WBS, isolated from littoral bottom sediments of the Arctic seas - biochemical and genomic analysis.</title>
        <authorList>
            <person name="Brioukhanov A.L."/>
        </authorList>
    </citation>
    <scope>NUCLEOTIDE SEQUENCE [LARGE SCALE GENOMIC DNA]</scope>
    <source>
        <strain evidence="3 4">WBS</strain>
    </source>
</reference>
<dbReference type="PANTHER" id="PTHR30121:SF6">
    <property type="entry name" value="SLR6007 PROTEIN"/>
    <property type="match status" value="1"/>
</dbReference>
<dbReference type="Pfam" id="PF01935">
    <property type="entry name" value="DUF87"/>
    <property type="match status" value="1"/>
</dbReference>
<keyword evidence="1" id="KW-0067">ATP-binding</keyword>
<dbReference type="PROSITE" id="PS50901">
    <property type="entry name" value="FTSK"/>
    <property type="match status" value="1"/>
</dbReference>
<organism evidence="3 4">
    <name type="scientific">Fusibacter bizertensis</name>
    <dbReference type="NCBI Taxonomy" id="1488331"/>
    <lineage>
        <taxon>Bacteria</taxon>
        <taxon>Bacillati</taxon>
        <taxon>Bacillota</taxon>
        <taxon>Clostridia</taxon>
        <taxon>Eubacteriales</taxon>
        <taxon>Eubacteriales Family XII. Incertae Sedis</taxon>
        <taxon>Fusibacter</taxon>
    </lineage>
</organism>
<dbReference type="InterPro" id="IPR002543">
    <property type="entry name" value="FtsK_dom"/>
</dbReference>
<evidence type="ECO:0000256" key="1">
    <source>
        <dbReference type="PROSITE-ProRule" id="PRU00289"/>
    </source>
</evidence>
<proteinExistence type="predicted"/>
<dbReference type="CDD" id="cd01127">
    <property type="entry name" value="TrwB_TraG_TraD_VirD4"/>
    <property type="match status" value="1"/>
</dbReference>
<accession>A0ABT6NDZ5</accession>
<evidence type="ECO:0000259" key="2">
    <source>
        <dbReference type="PROSITE" id="PS50901"/>
    </source>
</evidence>
<feature type="domain" description="FtsK" evidence="2">
    <location>
        <begin position="10"/>
        <end position="186"/>
    </location>
</feature>
<dbReference type="InterPro" id="IPR051162">
    <property type="entry name" value="T4SS_component"/>
</dbReference>
<gene>
    <name evidence="3" type="ORF">QE109_10870</name>
</gene>